<gene>
    <name evidence="1" type="ORF">LCGC14_2589880</name>
</gene>
<dbReference type="EMBL" id="LAZR01043449">
    <property type="protein sequence ID" value="KKL07052.1"/>
    <property type="molecule type" value="Genomic_DNA"/>
</dbReference>
<proteinExistence type="predicted"/>
<sequence>MSKIVCCAECDLGHDCRWRRLAIYYERDLKFIRRANLGGNLTLRRLADGSLLGGERIRATGKATGRKPSKLSK</sequence>
<evidence type="ECO:0000313" key="1">
    <source>
        <dbReference type="EMBL" id="KKL07052.1"/>
    </source>
</evidence>
<dbReference type="AlphaFoldDB" id="A0A0F9AZU2"/>
<comment type="caution">
    <text evidence="1">The sequence shown here is derived from an EMBL/GenBank/DDBJ whole genome shotgun (WGS) entry which is preliminary data.</text>
</comment>
<protein>
    <submittedName>
        <fullName evidence="1">Uncharacterized protein</fullName>
    </submittedName>
</protein>
<organism evidence="1">
    <name type="scientific">marine sediment metagenome</name>
    <dbReference type="NCBI Taxonomy" id="412755"/>
    <lineage>
        <taxon>unclassified sequences</taxon>
        <taxon>metagenomes</taxon>
        <taxon>ecological metagenomes</taxon>
    </lineage>
</organism>
<name>A0A0F9AZU2_9ZZZZ</name>
<accession>A0A0F9AZU2</accession>
<reference evidence="1" key="1">
    <citation type="journal article" date="2015" name="Nature">
        <title>Complex archaea that bridge the gap between prokaryotes and eukaryotes.</title>
        <authorList>
            <person name="Spang A."/>
            <person name="Saw J.H."/>
            <person name="Jorgensen S.L."/>
            <person name="Zaremba-Niedzwiedzka K."/>
            <person name="Martijn J."/>
            <person name="Lind A.E."/>
            <person name="van Eijk R."/>
            <person name="Schleper C."/>
            <person name="Guy L."/>
            <person name="Ettema T.J."/>
        </authorList>
    </citation>
    <scope>NUCLEOTIDE SEQUENCE</scope>
</reference>